<dbReference type="SUPFAM" id="SSF55874">
    <property type="entry name" value="ATPase domain of HSP90 chaperone/DNA topoisomerase II/histidine kinase"/>
    <property type="match status" value="1"/>
</dbReference>
<evidence type="ECO:0000256" key="10">
    <source>
        <dbReference type="SAM" id="Phobius"/>
    </source>
</evidence>
<dbReference type="Gene3D" id="3.30.565.10">
    <property type="entry name" value="Histidine kinase-like ATPase, C-terminal domain"/>
    <property type="match status" value="1"/>
</dbReference>
<dbReference type="InterPro" id="IPR025828">
    <property type="entry name" value="Put_sensor_dom"/>
</dbReference>
<accession>A0ABY8ACI8</accession>
<keyword evidence="5" id="KW-0547">Nucleotide-binding</keyword>
<evidence type="ECO:0000256" key="6">
    <source>
        <dbReference type="ARBA" id="ARBA00022777"/>
    </source>
</evidence>
<protein>
    <recommendedName>
        <fullName evidence="2">histidine kinase</fullName>
        <ecNumber evidence="2">2.7.13.3</ecNumber>
    </recommendedName>
</protein>
<dbReference type="InterPro" id="IPR036890">
    <property type="entry name" value="HATPase_C_sf"/>
</dbReference>
<dbReference type="SMART" id="SM00387">
    <property type="entry name" value="HATPase_c"/>
    <property type="match status" value="1"/>
</dbReference>
<feature type="transmembrane region" description="Helical" evidence="10">
    <location>
        <begin position="133"/>
        <end position="159"/>
    </location>
</feature>
<organism evidence="12 13">
    <name type="scientific">Streptomyces yunnanensis</name>
    <dbReference type="NCBI Taxonomy" id="156453"/>
    <lineage>
        <taxon>Bacteria</taxon>
        <taxon>Bacillati</taxon>
        <taxon>Actinomycetota</taxon>
        <taxon>Actinomycetes</taxon>
        <taxon>Kitasatosporales</taxon>
        <taxon>Streptomycetaceae</taxon>
        <taxon>Streptomyces</taxon>
    </lineage>
</organism>
<dbReference type="Pfam" id="PF02518">
    <property type="entry name" value="HATPase_c"/>
    <property type="match status" value="1"/>
</dbReference>
<evidence type="ECO:0000256" key="3">
    <source>
        <dbReference type="ARBA" id="ARBA00022553"/>
    </source>
</evidence>
<dbReference type="EMBL" id="CP095749">
    <property type="protein sequence ID" value="WEB42712.1"/>
    <property type="molecule type" value="Genomic_DNA"/>
</dbReference>
<dbReference type="RefSeq" id="WP_275309336.1">
    <property type="nucleotide sequence ID" value="NZ_CP095749.1"/>
</dbReference>
<evidence type="ECO:0000256" key="1">
    <source>
        <dbReference type="ARBA" id="ARBA00000085"/>
    </source>
</evidence>
<keyword evidence="3" id="KW-0597">Phosphoprotein</keyword>
<keyword evidence="6" id="KW-0418">Kinase</keyword>
<dbReference type="InterPro" id="IPR050482">
    <property type="entry name" value="Sensor_HK_TwoCompSys"/>
</dbReference>
<evidence type="ECO:0000256" key="9">
    <source>
        <dbReference type="SAM" id="MobiDB-lite"/>
    </source>
</evidence>
<keyword evidence="13" id="KW-1185">Reference proteome</keyword>
<gene>
    <name evidence="12" type="ORF">MOV08_27990</name>
</gene>
<keyword evidence="7" id="KW-0067">ATP-binding</keyword>
<feature type="transmembrane region" description="Helical" evidence="10">
    <location>
        <begin position="61"/>
        <end position="82"/>
    </location>
</feature>
<keyword evidence="8" id="KW-0902">Two-component regulatory system</keyword>
<dbReference type="Gene3D" id="1.20.5.1930">
    <property type="match status" value="1"/>
</dbReference>
<dbReference type="PANTHER" id="PTHR24421:SF10">
    <property type="entry name" value="NITRATE_NITRITE SENSOR PROTEIN NARQ"/>
    <property type="match status" value="1"/>
</dbReference>
<evidence type="ECO:0000313" key="12">
    <source>
        <dbReference type="EMBL" id="WEB42712.1"/>
    </source>
</evidence>
<keyword evidence="10" id="KW-0812">Transmembrane</keyword>
<feature type="domain" description="Histidine kinase/HSP90-like ATPase" evidence="11">
    <location>
        <begin position="362"/>
        <end position="452"/>
    </location>
</feature>
<dbReference type="Pfam" id="PF07730">
    <property type="entry name" value="HisKA_3"/>
    <property type="match status" value="1"/>
</dbReference>
<evidence type="ECO:0000313" key="13">
    <source>
        <dbReference type="Proteomes" id="UP001218629"/>
    </source>
</evidence>
<dbReference type="InterPro" id="IPR003594">
    <property type="entry name" value="HATPase_dom"/>
</dbReference>
<evidence type="ECO:0000256" key="4">
    <source>
        <dbReference type="ARBA" id="ARBA00022679"/>
    </source>
</evidence>
<comment type="catalytic activity">
    <reaction evidence="1">
        <text>ATP + protein L-histidine = ADP + protein N-phospho-L-histidine.</text>
        <dbReference type="EC" id="2.7.13.3"/>
    </reaction>
</comment>
<dbReference type="EC" id="2.7.13.3" evidence="2"/>
<dbReference type="Proteomes" id="UP001218629">
    <property type="component" value="Chromosome"/>
</dbReference>
<keyword evidence="10" id="KW-0472">Membrane</keyword>
<feature type="transmembrane region" description="Helical" evidence="10">
    <location>
        <begin position="37"/>
        <end position="55"/>
    </location>
</feature>
<dbReference type="CDD" id="cd16917">
    <property type="entry name" value="HATPase_UhpB-NarQ-NarX-like"/>
    <property type="match status" value="1"/>
</dbReference>
<evidence type="ECO:0000256" key="8">
    <source>
        <dbReference type="ARBA" id="ARBA00023012"/>
    </source>
</evidence>
<evidence type="ECO:0000256" key="5">
    <source>
        <dbReference type="ARBA" id="ARBA00022741"/>
    </source>
</evidence>
<name>A0ABY8ACI8_9ACTN</name>
<evidence type="ECO:0000256" key="7">
    <source>
        <dbReference type="ARBA" id="ARBA00022840"/>
    </source>
</evidence>
<evidence type="ECO:0000259" key="11">
    <source>
        <dbReference type="SMART" id="SM00387"/>
    </source>
</evidence>
<keyword evidence="10" id="KW-1133">Transmembrane helix</keyword>
<proteinExistence type="predicted"/>
<sequence length="460" mass="48170">MPRPTRTTAAPPAPPATAARTATRPVRRARAALAAPFAPRALAALLHALVAPVLALPGAVLVLVGLGVGAVLSWTALGPWLLALTVRGALALGDLQRALAGRLSGEPVEAAGRRSAPGVFGWRRALLGDPAGWRAVAAALLAPFTALPPLLAVTLGYVYGVLALAHPVLRHWNYFTVHDRDGTVRHVGLLIHGVEFDSWPRWTAVVAAGALLVLLAPRLVRWAGAPHRLLLRALLGPSAADARIRTLEETRAHAVEDAAATLRRIERDLHDGTQARLVGLGMQLTLIRELLTRDADRDRLLATVTHAQDNATRAIADLRHLVRGIHPPALDEGLETALATLAADAPLPVALRARISHRPSPALESLAYFCAAELLANAVKHSGAAEAAVEVRGDDRALRLSVRDDGRGGAVIGAGSGLTGLLGRIRTVDGTLTCDSPPGGPTVAVVHLPYPTAYEAHPAG</sequence>
<dbReference type="PANTHER" id="PTHR24421">
    <property type="entry name" value="NITRATE/NITRITE SENSOR PROTEIN NARX-RELATED"/>
    <property type="match status" value="1"/>
</dbReference>
<dbReference type="InterPro" id="IPR011712">
    <property type="entry name" value="Sig_transdc_His_kin_sub3_dim/P"/>
</dbReference>
<evidence type="ECO:0000256" key="2">
    <source>
        <dbReference type="ARBA" id="ARBA00012438"/>
    </source>
</evidence>
<keyword evidence="4" id="KW-0808">Transferase</keyword>
<reference evidence="12 13" key="1">
    <citation type="submission" date="2022-03" db="EMBL/GenBank/DDBJ databases">
        <title>Streptomyces yunnanensis P86,complete genome.</title>
        <authorList>
            <person name="Chen S."/>
            <person name="Zhang Q."/>
        </authorList>
    </citation>
    <scope>NUCLEOTIDE SEQUENCE [LARGE SCALE GENOMIC DNA]</scope>
    <source>
        <strain evidence="12 13">P86</strain>
    </source>
</reference>
<feature type="region of interest" description="Disordered" evidence="9">
    <location>
        <begin position="1"/>
        <end position="25"/>
    </location>
</feature>
<dbReference type="Pfam" id="PF13796">
    <property type="entry name" value="Sensor"/>
    <property type="match status" value="1"/>
</dbReference>
<feature type="compositionally biased region" description="Low complexity" evidence="9">
    <location>
        <begin position="1"/>
        <end position="24"/>
    </location>
</feature>